<dbReference type="Pfam" id="PF26348">
    <property type="entry name" value="SRA_ScoMcrA"/>
    <property type="match status" value="1"/>
</dbReference>
<keyword evidence="3" id="KW-1185">Reference proteome</keyword>
<dbReference type="Proteomes" id="UP001156629">
    <property type="component" value="Unassembled WGS sequence"/>
</dbReference>
<name>A0ABQ5WWF6_9PROT</name>
<dbReference type="SMART" id="SM00507">
    <property type="entry name" value="HNHc"/>
    <property type="match status" value="1"/>
</dbReference>
<gene>
    <name evidence="2" type="ORF">GCM10007870_29140</name>
</gene>
<dbReference type="GeneID" id="76194920"/>
<comment type="caution">
    <text evidence="2">The sequence shown here is derived from an EMBL/GenBank/DDBJ whole genome shotgun (WGS) entry which is preliminary data.</text>
</comment>
<protein>
    <recommendedName>
        <fullName evidence="1">HNH nuclease domain-containing protein</fullName>
    </recommendedName>
</protein>
<dbReference type="RefSeq" id="WP_099286777.1">
    <property type="nucleotide sequence ID" value="NZ_BEWP01000006.1"/>
</dbReference>
<feature type="domain" description="HNH nuclease" evidence="1">
    <location>
        <begin position="189"/>
        <end position="248"/>
    </location>
</feature>
<evidence type="ECO:0000313" key="2">
    <source>
        <dbReference type="EMBL" id="GLQ67329.1"/>
    </source>
</evidence>
<evidence type="ECO:0000313" key="3">
    <source>
        <dbReference type="Proteomes" id="UP001156629"/>
    </source>
</evidence>
<proteinExistence type="predicted"/>
<accession>A0ABQ5WWF6</accession>
<dbReference type="InterPro" id="IPR002711">
    <property type="entry name" value="HNH"/>
</dbReference>
<dbReference type="InterPro" id="IPR003615">
    <property type="entry name" value="HNH_nuc"/>
</dbReference>
<evidence type="ECO:0000259" key="1">
    <source>
        <dbReference type="SMART" id="SM00507"/>
    </source>
</evidence>
<dbReference type="Pfam" id="PF01844">
    <property type="entry name" value="HNH"/>
    <property type="match status" value="1"/>
</dbReference>
<organism evidence="2 3">
    <name type="scientific">Gluconobacter kondonii</name>
    <dbReference type="NCBI Taxonomy" id="941463"/>
    <lineage>
        <taxon>Bacteria</taxon>
        <taxon>Pseudomonadati</taxon>
        <taxon>Pseudomonadota</taxon>
        <taxon>Alphaproteobacteria</taxon>
        <taxon>Acetobacterales</taxon>
        <taxon>Acetobacteraceae</taxon>
        <taxon>Gluconobacter</taxon>
    </lineage>
</organism>
<dbReference type="InterPro" id="IPR058712">
    <property type="entry name" value="SRA_ScoMcrA"/>
</dbReference>
<reference evidence="3" key="1">
    <citation type="journal article" date="2019" name="Int. J. Syst. Evol. Microbiol.">
        <title>The Global Catalogue of Microorganisms (GCM) 10K type strain sequencing project: providing services to taxonomists for standard genome sequencing and annotation.</title>
        <authorList>
            <consortium name="The Broad Institute Genomics Platform"/>
            <consortium name="The Broad Institute Genome Sequencing Center for Infectious Disease"/>
            <person name="Wu L."/>
            <person name="Ma J."/>
        </authorList>
    </citation>
    <scope>NUCLEOTIDE SEQUENCE [LARGE SCALE GENOMIC DNA]</scope>
    <source>
        <strain evidence="3">NBRC 3266</strain>
    </source>
</reference>
<dbReference type="EMBL" id="BSNV01000049">
    <property type="protein sequence ID" value="GLQ67329.1"/>
    <property type="molecule type" value="Genomic_DNA"/>
</dbReference>
<dbReference type="Gene3D" id="1.10.30.50">
    <property type="match status" value="1"/>
</dbReference>
<dbReference type="CDD" id="cd00085">
    <property type="entry name" value="HNHc"/>
    <property type="match status" value="1"/>
</dbReference>
<sequence length="286" mass="31055">MLWPFELHRSYHRRNDIHARFGGQQQGGISTPANAPGIFIFTGHGAGHVGYQDVFEADGSFRYTGQGQLGDMQMISGNRAICDHVQNGKDLLLFQQTKKGGPVRFEGLYVCGGWEMEQQPDMNGQPRQAIVFTLVPQNGLSIEAEDLAAEAPTDLPLAELKRRALKAALAPTAASSRVALANVRARSKAVRDYVLARAAGLCEACRSPAPFLTSSGQPYLEAHHIHKLSDGGPDHPASVAALCPNCHRQAHFGADQAILNNKLLERVRAPFEKASEAKMGREKNAI</sequence>